<dbReference type="PROSITE" id="PS51375">
    <property type="entry name" value="PPR"/>
    <property type="match status" value="7"/>
</dbReference>
<feature type="repeat" description="PPR" evidence="3">
    <location>
        <begin position="400"/>
        <end position="434"/>
    </location>
</feature>
<feature type="repeat" description="PPR" evidence="3">
    <location>
        <begin position="268"/>
        <end position="302"/>
    </location>
</feature>
<dbReference type="GO" id="GO:0005739">
    <property type="term" value="C:mitochondrion"/>
    <property type="evidence" value="ECO:0007669"/>
    <property type="project" value="UniProtKB-ARBA"/>
</dbReference>
<gene>
    <name evidence="4" type="ORF">NE237_028998</name>
</gene>
<keyword evidence="5" id="KW-1185">Reference proteome</keyword>
<dbReference type="Proteomes" id="UP001141806">
    <property type="component" value="Unassembled WGS sequence"/>
</dbReference>
<dbReference type="GO" id="GO:0009451">
    <property type="term" value="P:RNA modification"/>
    <property type="evidence" value="ECO:0007669"/>
    <property type="project" value="InterPro"/>
</dbReference>
<comment type="similarity">
    <text evidence="2">Belongs to the PPR family. PCMP-E subfamily.</text>
</comment>
<dbReference type="GO" id="GO:0003723">
    <property type="term" value="F:RNA binding"/>
    <property type="evidence" value="ECO:0007669"/>
    <property type="project" value="InterPro"/>
</dbReference>
<dbReference type="FunFam" id="1.25.40.10:FF:000797">
    <property type="entry name" value="Pentatricopeptide repeat-containing protein chloroplastic"/>
    <property type="match status" value="1"/>
</dbReference>
<feature type="repeat" description="PPR" evidence="3">
    <location>
        <begin position="133"/>
        <end position="167"/>
    </location>
</feature>
<feature type="repeat" description="PPR" evidence="3">
    <location>
        <begin position="369"/>
        <end position="399"/>
    </location>
</feature>
<dbReference type="Gene3D" id="1.25.40.10">
    <property type="entry name" value="Tetratricopeptide repeat domain"/>
    <property type="match status" value="6"/>
</dbReference>
<evidence type="ECO:0000256" key="1">
    <source>
        <dbReference type="ARBA" id="ARBA00022737"/>
    </source>
</evidence>
<evidence type="ECO:0000313" key="4">
    <source>
        <dbReference type="EMBL" id="KAJ4952166.1"/>
    </source>
</evidence>
<feature type="repeat" description="PPR" evidence="3">
    <location>
        <begin position="470"/>
        <end position="500"/>
    </location>
</feature>
<reference evidence="4" key="1">
    <citation type="journal article" date="2023" name="Plant J.">
        <title>The genome of the king protea, Protea cynaroides.</title>
        <authorList>
            <person name="Chang J."/>
            <person name="Duong T.A."/>
            <person name="Schoeman C."/>
            <person name="Ma X."/>
            <person name="Roodt D."/>
            <person name="Barker N."/>
            <person name="Li Z."/>
            <person name="Van de Peer Y."/>
            <person name="Mizrachi E."/>
        </authorList>
    </citation>
    <scope>NUCLEOTIDE SEQUENCE</scope>
    <source>
        <tissue evidence="4">Young leaves</tissue>
    </source>
</reference>
<dbReference type="OrthoDB" id="772568at2759"/>
<feature type="repeat" description="PPR" evidence="3">
    <location>
        <begin position="71"/>
        <end position="105"/>
    </location>
</feature>
<name>A0A9Q0GSB8_9MAGN</name>
<feature type="repeat" description="PPR" evidence="3">
    <location>
        <begin position="501"/>
        <end position="535"/>
    </location>
</feature>
<comment type="caution">
    <text evidence="4">The sequence shown here is derived from an EMBL/GenBank/DDBJ whole genome shotgun (WGS) entry which is preliminary data.</text>
</comment>
<organism evidence="4 5">
    <name type="scientific">Protea cynaroides</name>
    <dbReference type="NCBI Taxonomy" id="273540"/>
    <lineage>
        <taxon>Eukaryota</taxon>
        <taxon>Viridiplantae</taxon>
        <taxon>Streptophyta</taxon>
        <taxon>Embryophyta</taxon>
        <taxon>Tracheophyta</taxon>
        <taxon>Spermatophyta</taxon>
        <taxon>Magnoliopsida</taxon>
        <taxon>Proteales</taxon>
        <taxon>Proteaceae</taxon>
        <taxon>Protea</taxon>
    </lineage>
</organism>
<dbReference type="AlphaFoldDB" id="A0A9Q0GSB8"/>
<accession>A0A9Q0GSB8</accession>
<sequence length="681" mass="75967">MELGLRSYVHLLRSCNSSRSIYQGKQLHVHLLKMGLLNSVTFIGNCMLQLYGRWGDLSDARLLFDEMPQRNCFSWNTMMEAYLKSGKNEDSLWLFNSMPQKNDFSWTAVISSLVKSGDLDTAGRLFNEMPVKNGVAWNSMIHGYVRHGYPEQALRLFKDLCSERGETSQTDTFVLATVIGACANVAALDWGKQIHTSIIVTDVEFDLVLGSSLVNMYGKCGDLDSASRILDLMPEPDDFSVSALITGYANCGRLIDAKIIFDRITSPCVVVWNSMIAGCVANNEVGEALNLFTRMQRDGIQADPSTLASVLSACISMGNLTNGKQMHAHCYKIGVIHDIIVSSVLVDMYSKCGKPIDACKFFGELKNYDTVLLNSMITLYSNCGKIEDARWVFDTMPIRSLISWNSMIVGYSQNGCAVEALKLLCEMHRLDLRMDKVSLASAISACASICSLGLGEQIFARGTVTGLESDQIISTSLIDLYCKCGNIKDGRKLFEEMKIFDEVPWNSMLVGYATNGYGIEALKLFDEMRYDAVRPNDITFVGVLSACDHCGLVEEGKRWFYLMKWEYKIEPGTEHYSCMIDLFARAGFLKEAMDLIDQMPFEADASMWSSVLRGCMSHGDEALGRKVAQYIIMLDPIGSSAYVQLATLYATSGDWEKSAQVRKTMQERRIRKNPGHSWVDG</sequence>
<evidence type="ECO:0000256" key="3">
    <source>
        <dbReference type="PROSITE-ProRule" id="PRU00708"/>
    </source>
</evidence>
<evidence type="ECO:0000256" key="2">
    <source>
        <dbReference type="ARBA" id="ARBA00061659"/>
    </source>
</evidence>
<evidence type="ECO:0008006" key="6">
    <source>
        <dbReference type="Google" id="ProtNLM"/>
    </source>
</evidence>
<dbReference type="InterPro" id="IPR046848">
    <property type="entry name" value="E_motif"/>
</dbReference>
<dbReference type="InterPro" id="IPR011990">
    <property type="entry name" value="TPR-like_helical_dom_sf"/>
</dbReference>
<dbReference type="InterPro" id="IPR046960">
    <property type="entry name" value="PPR_At4g14850-like_plant"/>
</dbReference>
<dbReference type="Pfam" id="PF20431">
    <property type="entry name" value="E_motif"/>
    <property type="match status" value="1"/>
</dbReference>
<dbReference type="NCBIfam" id="TIGR00756">
    <property type="entry name" value="PPR"/>
    <property type="match status" value="7"/>
</dbReference>
<proteinExistence type="inferred from homology"/>
<dbReference type="Pfam" id="PF13041">
    <property type="entry name" value="PPR_2"/>
    <property type="match status" value="2"/>
</dbReference>
<dbReference type="PANTHER" id="PTHR47926">
    <property type="entry name" value="PENTATRICOPEPTIDE REPEAT-CONTAINING PROTEIN"/>
    <property type="match status" value="1"/>
</dbReference>
<dbReference type="InterPro" id="IPR002885">
    <property type="entry name" value="PPR_rpt"/>
</dbReference>
<dbReference type="EMBL" id="JAMYWD010000012">
    <property type="protein sequence ID" value="KAJ4952166.1"/>
    <property type="molecule type" value="Genomic_DNA"/>
</dbReference>
<dbReference type="FunFam" id="1.25.40.10:FF:000205">
    <property type="entry name" value="Pentatricopeptide repeat-containing protein, mitochondrial"/>
    <property type="match status" value="1"/>
</dbReference>
<protein>
    <recommendedName>
        <fullName evidence="6">Pentatricopeptide repeat-containing protein</fullName>
    </recommendedName>
</protein>
<dbReference type="PANTHER" id="PTHR47926:SF392">
    <property type="entry name" value="PENTATRICOPEPTIDE REPEAT-CONTAINING PROTEIN"/>
    <property type="match status" value="1"/>
</dbReference>
<evidence type="ECO:0000313" key="5">
    <source>
        <dbReference type="Proteomes" id="UP001141806"/>
    </source>
</evidence>
<keyword evidence="1" id="KW-0677">Repeat</keyword>
<dbReference type="Pfam" id="PF01535">
    <property type="entry name" value="PPR"/>
    <property type="match status" value="11"/>
</dbReference>